<dbReference type="SUPFAM" id="SSF53807">
    <property type="entry name" value="Helical backbone' metal receptor"/>
    <property type="match status" value="1"/>
</dbReference>
<dbReference type="GO" id="GO:0046872">
    <property type="term" value="F:metal ion binding"/>
    <property type="evidence" value="ECO:0007669"/>
    <property type="project" value="InterPro"/>
</dbReference>
<evidence type="ECO:0000313" key="2">
    <source>
        <dbReference type="Proteomes" id="UP000377595"/>
    </source>
</evidence>
<dbReference type="InterPro" id="IPR006127">
    <property type="entry name" value="ZnuA-like"/>
</dbReference>
<proteinExistence type="predicted"/>
<name>A0A5M3XGH3_9ACTN</name>
<keyword evidence="2" id="KW-1185">Reference proteome</keyword>
<evidence type="ECO:0000313" key="1">
    <source>
        <dbReference type="EMBL" id="GES18093.1"/>
    </source>
</evidence>
<dbReference type="Gene3D" id="3.40.50.1980">
    <property type="entry name" value="Nitrogenase molybdenum iron protein domain"/>
    <property type="match status" value="1"/>
</dbReference>
<organism evidence="1 2">
    <name type="scientific">Acrocarpospora pleiomorpha</name>
    <dbReference type="NCBI Taxonomy" id="90975"/>
    <lineage>
        <taxon>Bacteria</taxon>
        <taxon>Bacillati</taxon>
        <taxon>Actinomycetota</taxon>
        <taxon>Actinomycetes</taxon>
        <taxon>Streptosporangiales</taxon>
        <taxon>Streptosporangiaceae</taxon>
        <taxon>Acrocarpospora</taxon>
    </lineage>
</organism>
<sequence>MVTLRPTSGGTITSWVAATFPATITETIRDLKVPAVFVEPNLARRASVLRQVAADLSVQVCMLYGDTFNPDDPGYIPMMRHNADELARCLA</sequence>
<protein>
    <submittedName>
        <fullName evidence="1">Uncharacterized protein</fullName>
    </submittedName>
</protein>
<comment type="caution">
    <text evidence="1">The sequence shown here is derived from an EMBL/GenBank/DDBJ whole genome shotgun (WGS) entry which is preliminary data.</text>
</comment>
<dbReference type="EMBL" id="BLAF01000006">
    <property type="protein sequence ID" value="GES18093.1"/>
    <property type="molecule type" value="Genomic_DNA"/>
</dbReference>
<reference evidence="1 2" key="1">
    <citation type="submission" date="2019-10" db="EMBL/GenBank/DDBJ databases">
        <title>Whole genome shotgun sequence of Acrocarpospora pleiomorpha NBRC 16267.</title>
        <authorList>
            <person name="Ichikawa N."/>
            <person name="Kimura A."/>
            <person name="Kitahashi Y."/>
            <person name="Komaki H."/>
            <person name="Oguchi A."/>
        </authorList>
    </citation>
    <scope>NUCLEOTIDE SEQUENCE [LARGE SCALE GENOMIC DNA]</scope>
    <source>
        <strain evidence="1 2">NBRC 16267</strain>
    </source>
</reference>
<dbReference type="RefSeq" id="WP_218038115.1">
    <property type="nucleotide sequence ID" value="NZ_BAAAHM010000017.1"/>
</dbReference>
<accession>A0A5M3XGH3</accession>
<dbReference type="Pfam" id="PF01297">
    <property type="entry name" value="ZnuA"/>
    <property type="match status" value="1"/>
</dbReference>
<dbReference type="AlphaFoldDB" id="A0A5M3XGH3"/>
<dbReference type="Proteomes" id="UP000377595">
    <property type="component" value="Unassembled WGS sequence"/>
</dbReference>
<gene>
    <name evidence="1" type="ORF">Aple_009880</name>
</gene>
<dbReference type="GO" id="GO:0030001">
    <property type="term" value="P:metal ion transport"/>
    <property type="evidence" value="ECO:0007669"/>
    <property type="project" value="InterPro"/>
</dbReference>